<feature type="domain" description="Aspartic peptidase DDI1-type" evidence="1">
    <location>
        <begin position="108"/>
        <end position="210"/>
    </location>
</feature>
<keyword evidence="3" id="KW-1185">Reference proteome</keyword>
<dbReference type="Pfam" id="PF09668">
    <property type="entry name" value="Asp_protease"/>
    <property type="match status" value="1"/>
</dbReference>
<evidence type="ECO:0000313" key="2">
    <source>
        <dbReference type="EMBL" id="KAJ8396721.1"/>
    </source>
</evidence>
<accession>A0AAD7S673</accession>
<dbReference type="GO" id="GO:0006508">
    <property type="term" value="P:proteolysis"/>
    <property type="evidence" value="ECO:0007669"/>
    <property type="project" value="InterPro"/>
</dbReference>
<dbReference type="EMBL" id="JAINUG010000104">
    <property type="protein sequence ID" value="KAJ8396721.1"/>
    <property type="molecule type" value="Genomic_DNA"/>
</dbReference>
<dbReference type="InterPro" id="IPR021109">
    <property type="entry name" value="Peptidase_aspartic_dom_sf"/>
</dbReference>
<gene>
    <name evidence="2" type="ORF">AAFF_G00015590</name>
</gene>
<dbReference type="AlphaFoldDB" id="A0AAD7S673"/>
<reference evidence="2" key="1">
    <citation type="journal article" date="2023" name="Science">
        <title>Genome structures resolve the early diversification of teleost fishes.</title>
        <authorList>
            <person name="Parey E."/>
            <person name="Louis A."/>
            <person name="Montfort J."/>
            <person name="Bouchez O."/>
            <person name="Roques C."/>
            <person name="Iampietro C."/>
            <person name="Lluch J."/>
            <person name="Castinel A."/>
            <person name="Donnadieu C."/>
            <person name="Desvignes T."/>
            <person name="Floi Bucao C."/>
            <person name="Jouanno E."/>
            <person name="Wen M."/>
            <person name="Mejri S."/>
            <person name="Dirks R."/>
            <person name="Jansen H."/>
            <person name="Henkel C."/>
            <person name="Chen W.J."/>
            <person name="Zahm M."/>
            <person name="Cabau C."/>
            <person name="Klopp C."/>
            <person name="Thompson A.W."/>
            <person name="Robinson-Rechavi M."/>
            <person name="Braasch I."/>
            <person name="Lecointre G."/>
            <person name="Bobe J."/>
            <person name="Postlethwait J.H."/>
            <person name="Berthelot C."/>
            <person name="Roest Crollius H."/>
            <person name="Guiguen Y."/>
        </authorList>
    </citation>
    <scope>NUCLEOTIDE SEQUENCE</scope>
    <source>
        <strain evidence="2">NC1722</strain>
    </source>
</reference>
<dbReference type="Proteomes" id="UP001221898">
    <property type="component" value="Unassembled WGS sequence"/>
</dbReference>
<dbReference type="PANTHER" id="PTHR12917:SF16">
    <property type="entry name" value="NUCLEAR RECEPTOR-INTERACTING PROTEIN 3"/>
    <property type="match status" value="1"/>
</dbReference>
<protein>
    <recommendedName>
        <fullName evidence="1">Aspartic peptidase DDI1-type domain-containing protein</fullName>
    </recommendedName>
</protein>
<dbReference type="InterPro" id="IPR019103">
    <property type="entry name" value="Peptidase_aspartic_DDI1-type"/>
</dbReference>
<organism evidence="2 3">
    <name type="scientific">Aldrovandia affinis</name>
    <dbReference type="NCBI Taxonomy" id="143900"/>
    <lineage>
        <taxon>Eukaryota</taxon>
        <taxon>Metazoa</taxon>
        <taxon>Chordata</taxon>
        <taxon>Craniata</taxon>
        <taxon>Vertebrata</taxon>
        <taxon>Euteleostomi</taxon>
        <taxon>Actinopterygii</taxon>
        <taxon>Neopterygii</taxon>
        <taxon>Teleostei</taxon>
        <taxon>Notacanthiformes</taxon>
        <taxon>Halosauridae</taxon>
        <taxon>Aldrovandia</taxon>
    </lineage>
</organism>
<dbReference type="GO" id="GO:0004190">
    <property type="term" value="F:aspartic-type endopeptidase activity"/>
    <property type="evidence" value="ECO:0007669"/>
    <property type="project" value="InterPro"/>
</dbReference>
<dbReference type="SUPFAM" id="SSF50630">
    <property type="entry name" value="Acid proteases"/>
    <property type="match status" value="1"/>
</dbReference>
<evidence type="ECO:0000313" key="3">
    <source>
        <dbReference type="Proteomes" id="UP001221898"/>
    </source>
</evidence>
<dbReference type="PANTHER" id="PTHR12917">
    <property type="entry name" value="ASPARTYL PROTEASE DDI-RELATED"/>
    <property type="match status" value="1"/>
</dbReference>
<proteinExistence type="predicted"/>
<comment type="caution">
    <text evidence="2">The sequence shown here is derived from an EMBL/GenBank/DDBJ whole genome shotgun (WGS) entry which is preliminary data.</text>
</comment>
<dbReference type="Gene3D" id="2.40.70.10">
    <property type="entry name" value="Acid Proteases"/>
    <property type="match status" value="1"/>
</dbReference>
<evidence type="ECO:0000259" key="1">
    <source>
        <dbReference type="Pfam" id="PF09668"/>
    </source>
</evidence>
<sequence length="243" mass="27290">MLYSGMRKDKEMREAAVLRQQRRVKQSVQFTHKDSADLLPLDGLKKLGTSKEMQPHTILQRRLLEANLSRCRVNNRGAKLTKNAIVLQNNSFNQGKQEGLAQPEEEDLIYVCCKCSGCEFKVLIDTGCQLNLMSTACAEKLGLMDKVNGNKMAKDCLPFQRDLEATGQIDKLGLEVGRVKIECAVTIVENDRAFITLGNRTLKSLKCVIDMERQILELGRTEREQVQFVDGKSVARDETSPGV</sequence>
<name>A0AAD7S673_9TELE</name>